<dbReference type="Proteomes" id="UP000095094">
    <property type="component" value="Unassembled WGS sequence"/>
</dbReference>
<accession>A0A1E5H4G6</accession>
<dbReference type="GO" id="GO:0008168">
    <property type="term" value="F:methyltransferase activity"/>
    <property type="evidence" value="ECO:0007669"/>
    <property type="project" value="UniProtKB-KW"/>
</dbReference>
<comment type="caution">
    <text evidence="3">The sequence shown here is derived from an EMBL/GenBank/DDBJ whole genome shotgun (WGS) entry which is preliminary data.</text>
</comment>
<reference evidence="4" key="1">
    <citation type="submission" date="2016-09" db="EMBL/GenBank/DDBJ databases">
        <authorList>
            <person name="Gulvik C.A."/>
        </authorList>
    </citation>
    <scope>NUCLEOTIDE SEQUENCE [LARGE SCALE GENOMIC DNA]</scope>
    <source>
        <strain evidence="4">LMG 8895</strain>
    </source>
</reference>
<dbReference type="CDD" id="cd02440">
    <property type="entry name" value="AdoMet_MTases"/>
    <property type="match status" value="1"/>
</dbReference>
<dbReference type="Pfam" id="PF13847">
    <property type="entry name" value="Methyltransf_31"/>
    <property type="match status" value="1"/>
</dbReference>
<protein>
    <submittedName>
        <fullName evidence="3">Methylase</fullName>
    </submittedName>
</protein>
<dbReference type="Gene3D" id="3.40.50.150">
    <property type="entry name" value="Vaccinia Virus protein VP39"/>
    <property type="match status" value="1"/>
</dbReference>
<evidence type="ECO:0000259" key="2">
    <source>
        <dbReference type="Pfam" id="PF13847"/>
    </source>
</evidence>
<dbReference type="InterPro" id="IPR029063">
    <property type="entry name" value="SAM-dependent_MTases_sf"/>
</dbReference>
<keyword evidence="3" id="KW-0489">Methyltransferase</keyword>
<keyword evidence="4" id="KW-1185">Reference proteome</keyword>
<dbReference type="InterPro" id="IPR025714">
    <property type="entry name" value="Methyltranfer_dom"/>
</dbReference>
<sequence>MNNLFDRIAEHYDSPKQLELAKAISEKIKTELTNSKSKVVLDYGCGTGLVGLALADKFEQIVFVDPSKEMINIVDQKIEQMKLTNTQTIVDHFSKGHTLDLKADVIILSLVLLHIPDTQEILEALYEVLNPKGCLLVVDFDKNEKVSHEKVHNGFSQTDLKQKLETIGYKYVQSETFYHGEQLFMKQDASMFLLRAEK</sequence>
<name>A0A1E5H4G6_9ENTE</name>
<keyword evidence="1" id="KW-0808">Transferase</keyword>
<dbReference type="GO" id="GO:0032259">
    <property type="term" value="P:methylation"/>
    <property type="evidence" value="ECO:0007669"/>
    <property type="project" value="UniProtKB-KW"/>
</dbReference>
<dbReference type="OrthoDB" id="9791837at2"/>
<dbReference type="SUPFAM" id="SSF53335">
    <property type="entry name" value="S-adenosyl-L-methionine-dependent methyltransferases"/>
    <property type="match status" value="1"/>
</dbReference>
<dbReference type="AlphaFoldDB" id="A0A1E5H4G6"/>
<organism evidence="3 4">
    <name type="scientific">Enterococcus termitis</name>
    <dbReference type="NCBI Taxonomy" id="332950"/>
    <lineage>
        <taxon>Bacteria</taxon>
        <taxon>Bacillati</taxon>
        <taxon>Bacillota</taxon>
        <taxon>Bacilli</taxon>
        <taxon>Lactobacillales</taxon>
        <taxon>Enterococcaceae</taxon>
        <taxon>Enterococcus</taxon>
    </lineage>
</organism>
<dbReference type="RefSeq" id="WP_069662155.1">
    <property type="nucleotide sequence ID" value="NZ_JBHUJJ010000001.1"/>
</dbReference>
<dbReference type="PANTHER" id="PTHR43861:SF3">
    <property type="entry name" value="PUTATIVE (AFU_ORTHOLOGUE AFUA_2G14390)-RELATED"/>
    <property type="match status" value="1"/>
</dbReference>
<proteinExistence type="predicted"/>
<evidence type="ECO:0000313" key="3">
    <source>
        <dbReference type="EMBL" id="OEG19887.1"/>
    </source>
</evidence>
<feature type="domain" description="Methyltransferase" evidence="2">
    <location>
        <begin position="35"/>
        <end position="156"/>
    </location>
</feature>
<dbReference type="EMBL" id="MIJY01000002">
    <property type="protein sequence ID" value="OEG19887.1"/>
    <property type="molecule type" value="Genomic_DNA"/>
</dbReference>
<evidence type="ECO:0000256" key="1">
    <source>
        <dbReference type="ARBA" id="ARBA00022679"/>
    </source>
</evidence>
<dbReference type="PANTHER" id="PTHR43861">
    <property type="entry name" value="TRANS-ACONITATE 2-METHYLTRANSFERASE-RELATED"/>
    <property type="match status" value="1"/>
</dbReference>
<gene>
    <name evidence="3" type="ORF">BCR25_13920</name>
</gene>
<evidence type="ECO:0000313" key="4">
    <source>
        <dbReference type="Proteomes" id="UP000095094"/>
    </source>
</evidence>